<dbReference type="Proteomes" id="UP000182241">
    <property type="component" value="Unassembled WGS sequence"/>
</dbReference>
<gene>
    <name evidence="1" type="ORF">SAMN04489793_3094</name>
</gene>
<protein>
    <submittedName>
        <fullName evidence="1">Uncharacterized protein</fullName>
    </submittedName>
</protein>
<name>A0A1H4UZW3_TSUTY</name>
<keyword evidence="2" id="KW-1185">Reference proteome</keyword>
<dbReference type="STRING" id="57704.SAMN04489793_3094"/>
<dbReference type="EMBL" id="FNSA01000003">
    <property type="protein sequence ID" value="SEC74256.1"/>
    <property type="molecule type" value="Genomic_DNA"/>
</dbReference>
<dbReference type="AlphaFoldDB" id="A0A1H4UZW3"/>
<sequence>MPERTVTVCDACLTATCWQGEFMCQAAIGAGTTDLPLSRLRKLNREHPDRWKVAS</sequence>
<evidence type="ECO:0000313" key="1">
    <source>
        <dbReference type="EMBL" id="SEC74256.1"/>
    </source>
</evidence>
<proteinExistence type="predicted"/>
<evidence type="ECO:0000313" key="2">
    <source>
        <dbReference type="Proteomes" id="UP000182241"/>
    </source>
</evidence>
<organism evidence="1 2">
    <name type="scientific">Tsukamurella tyrosinosolvens</name>
    <dbReference type="NCBI Taxonomy" id="57704"/>
    <lineage>
        <taxon>Bacteria</taxon>
        <taxon>Bacillati</taxon>
        <taxon>Actinomycetota</taxon>
        <taxon>Actinomycetes</taxon>
        <taxon>Mycobacteriales</taxon>
        <taxon>Tsukamurellaceae</taxon>
        <taxon>Tsukamurella</taxon>
    </lineage>
</organism>
<accession>A0A1H4UZW3</accession>
<reference evidence="2" key="1">
    <citation type="submission" date="2016-10" db="EMBL/GenBank/DDBJ databases">
        <authorList>
            <person name="Varghese N."/>
            <person name="Submissions S."/>
        </authorList>
    </citation>
    <scope>NUCLEOTIDE SEQUENCE [LARGE SCALE GENOMIC DNA]</scope>
    <source>
        <strain evidence="2">DSM 44234</strain>
    </source>
</reference>